<sequence length="238" mass="25311">MGTNGPPSTRTLARPRARDSECFGHAFRACDNPDSGLSSLRTRCNRPVPVVGIIRPILVILVASVIHAITVIGPLQPKGWPGISCPSNLHHKNDTMKRIAIAALALIGMAMIPATEVSADYGFGYSGFPLSRTTSLQNPPYFAMHPPVYYGARHTRPYGLSPFAAQSLLSAGADYHGRLMHSGGKAAKANQTDAASVPSGNPYVNHSGNPYVEGSTSAVKVGQIKQNPYYTGMELVAK</sequence>
<reference evidence="2 3" key="1">
    <citation type="submission" date="2019-02" db="EMBL/GenBank/DDBJ databases">
        <title>Deep-cultivation of Planctomycetes and their phenomic and genomic characterization uncovers novel biology.</title>
        <authorList>
            <person name="Wiegand S."/>
            <person name="Jogler M."/>
            <person name="Boedeker C."/>
            <person name="Pinto D."/>
            <person name="Vollmers J."/>
            <person name="Rivas-Marin E."/>
            <person name="Kohn T."/>
            <person name="Peeters S.H."/>
            <person name="Heuer A."/>
            <person name="Rast P."/>
            <person name="Oberbeckmann S."/>
            <person name="Bunk B."/>
            <person name="Jeske O."/>
            <person name="Meyerdierks A."/>
            <person name="Storesund J.E."/>
            <person name="Kallscheuer N."/>
            <person name="Luecker S."/>
            <person name="Lage O.M."/>
            <person name="Pohl T."/>
            <person name="Merkel B.J."/>
            <person name="Hornburger P."/>
            <person name="Mueller R.-W."/>
            <person name="Bruemmer F."/>
            <person name="Labrenz M."/>
            <person name="Spormann A.M."/>
            <person name="Op den Camp H."/>
            <person name="Overmann J."/>
            <person name="Amann R."/>
            <person name="Jetten M.S.M."/>
            <person name="Mascher T."/>
            <person name="Medema M.H."/>
            <person name="Devos D.P."/>
            <person name="Kaster A.-K."/>
            <person name="Ovreas L."/>
            <person name="Rohde M."/>
            <person name="Galperin M.Y."/>
            <person name="Jogler C."/>
        </authorList>
    </citation>
    <scope>NUCLEOTIDE SEQUENCE [LARGE SCALE GENOMIC DNA]</scope>
    <source>
        <strain evidence="2 3">SV_7m_r</strain>
    </source>
</reference>
<dbReference type="AlphaFoldDB" id="A0A517SVU9"/>
<proteinExistence type="predicted"/>
<keyword evidence="1" id="KW-1133">Transmembrane helix</keyword>
<dbReference type="Proteomes" id="UP000315003">
    <property type="component" value="Chromosome"/>
</dbReference>
<keyword evidence="1" id="KW-0472">Membrane</keyword>
<feature type="transmembrane region" description="Helical" evidence="1">
    <location>
        <begin position="53"/>
        <end position="75"/>
    </location>
</feature>
<evidence type="ECO:0000313" key="2">
    <source>
        <dbReference type="EMBL" id="QDT60240.1"/>
    </source>
</evidence>
<keyword evidence="3" id="KW-1185">Reference proteome</keyword>
<keyword evidence="1" id="KW-0812">Transmembrane</keyword>
<name>A0A517SVU9_9BACT</name>
<evidence type="ECO:0000256" key="1">
    <source>
        <dbReference type="SAM" id="Phobius"/>
    </source>
</evidence>
<evidence type="ECO:0000313" key="3">
    <source>
        <dbReference type="Proteomes" id="UP000315003"/>
    </source>
</evidence>
<protein>
    <submittedName>
        <fullName evidence="2">Uncharacterized protein</fullName>
    </submittedName>
</protein>
<gene>
    <name evidence="2" type="ORF">SV7mr_27600</name>
</gene>
<dbReference type="EMBL" id="CP036272">
    <property type="protein sequence ID" value="QDT60240.1"/>
    <property type="molecule type" value="Genomic_DNA"/>
</dbReference>
<organism evidence="2 3">
    <name type="scientific">Stieleria bergensis</name>
    <dbReference type="NCBI Taxonomy" id="2528025"/>
    <lineage>
        <taxon>Bacteria</taxon>
        <taxon>Pseudomonadati</taxon>
        <taxon>Planctomycetota</taxon>
        <taxon>Planctomycetia</taxon>
        <taxon>Pirellulales</taxon>
        <taxon>Pirellulaceae</taxon>
        <taxon>Stieleria</taxon>
    </lineage>
</organism>
<accession>A0A517SVU9</accession>